<dbReference type="InterPro" id="IPR036505">
    <property type="entry name" value="Amidase/PGRP_sf"/>
</dbReference>
<evidence type="ECO:0000256" key="4">
    <source>
        <dbReference type="ARBA" id="ARBA00007553"/>
    </source>
</evidence>
<gene>
    <name evidence="14" type="ordered locus">Mmc1_0724</name>
</gene>
<evidence type="ECO:0000256" key="9">
    <source>
        <dbReference type="ARBA" id="ARBA00022833"/>
    </source>
</evidence>
<dbReference type="GO" id="GO:0005737">
    <property type="term" value="C:cytoplasm"/>
    <property type="evidence" value="ECO:0007669"/>
    <property type="project" value="UniProtKB-SubCell"/>
</dbReference>
<comment type="catalytic activity">
    <reaction evidence="1">
        <text>Hydrolyzes the link between N-acetylmuramoyl residues and L-amino acid residues in certain cell-wall glycopeptides.</text>
        <dbReference type="EC" id="3.5.1.28"/>
    </reaction>
</comment>
<evidence type="ECO:0000313" key="14">
    <source>
        <dbReference type="EMBL" id="ABK43245.1"/>
    </source>
</evidence>
<keyword evidence="9" id="KW-0862">Zinc</keyword>
<name>A0L5K2_MAGMM</name>
<evidence type="ECO:0000256" key="1">
    <source>
        <dbReference type="ARBA" id="ARBA00001561"/>
    </source>
</evidence>
<dbReference type="Proteomes" id="UP000002586">
    <property type="component" value="Chromosome"/>
</dbReference>
<dbReference type="SMART" id="SM00644">
    <property type="entry name" value="Ami_2"/>
    <property type="match status" value="1"/>
</dbReference>
<dbReference type="SUPFAM" id="SSF55846">
    <property type="entry name" value="N-acetylmuramoyl-L-alanine amidase-like"/>
    <property type="match status" value="1"/>
</dbReference>
<dbReference type="PANTHER" id="PTHR30417">
    <property type="entry name" value="N-ACETYLMURAMOYL-L-ALANINE AMIDASE AMID"/>
    <property type="match status" value="1"/>
</dbReference>
<organism evidence="14 15">
    <name type="scientific">Magnetococcus marinus (strain ATCC BAA-1437 / JCM 17883 / MC-1)</name>
    <dbReference type="NCBI Taxonomy" id="156889"/>
    <lineage>
        <taxon>Bacteria</taxon>
        <taxon>Pseudomonadati</taxon>
        <taxon>Pseudomonadota</taxon>
        <taxon>Magnetococcia</taxon>
        <taxon>Magnetococcales</taxon>
        <taxon>Magnetococcaceae</taxon>
        <taxon>Magnetococcus</taxon>
    </lineage>
</organism>
<reference evidence="14 15" key="2">
    <citation type="journal article" date="2012" name="Int. J. Syst. Evol. Microbiol.">
        <title>Magnetococcus marinus gen. nov., sp. nov., a marine, magnetotactic bacterium that represents a novel lineage (Magnetococcaceae fam. nov.; Magnetococcales ord. nov.) at the base of the Alphaproteobacteria.</title>
        <authorList>
            <person name="Bazylinski D.A."/>
            <person name="Williams T.J."/>
            <person name="Lefevre C.T."/>
            <person name="Berg R.J."/>
            <person name="Zhang C.L."/>
            <person name="Bowser S.S."/>
            <person name="Dean A.J."/>
            <person name="Beveridge T.J."/>
        </authorList>
    </citation>
    <scope>NUCLEOTIDE SEQUENCE [LARGE SCALE GENOMIC DNA]</scope>
    <source>
        <strain evidence="15">ATCC BAA-1437 / JCM 17883 / MC-1</strain>
    </source>
</reference>
<keyword evidence="8" id="KW-0378">Hydrolase</keyword>
<dbReference type="HOGENOM" id="CLU_049290_1_0_5"/>
<dbReference type="eggNOG" id="COG3023">
    <property type="taxonomic scope" value="Bacteria"/>
</dbReference>
<evidence type="ECO:0000256" key="3">
    <source>
        <dbReference type="ARBA" id="ARBA00004496"/>
    </source>
</evidence>
<dbReference type="CDD" id="cd06583">
    <property type="entry name" value="PGRP"/>
    <property type="match status" value="1"/>
</dbReference>
<dbReference type="GO" id="GO:0009254">
    <property type="term" value="P:peptidoglycan turnover"/>
    <property type="evidence" value="ECO:0007669"/>
    <property type="project" value="TreeGrafter"/>
</dbReference>
<dbReference type="GO" id="GO:0008745">
    <property type="term" value="F:N-acetylmuramoyl-L-alanine amidase activity"/>
    <property type="evidence" value="ECO:0007669"/>
    <property type="project" value="UniProtKB-EC"/>
</dbReference>
<evidence type="ECO:0000256" key="8">
    <source>
        <dbReference type="ARBA" id="ARBA00022801"/>
    </source>
</evidence>
<dbReference type="GO" id="GO:0046872">
    <property type="term" value="F:metal ion binding"/>
    <property type="evidence" value="ECO:0007669"/>
    <property type="project" value="UniProtKB-KW"/>
</dbReference>
<evidence type="ECO:0000256" key="2">
    <source>
        <dbReference type="ARBA" id="ARBA00001947"/>
    </source>
</evidence>
<dbReference type="Pfam" id="PF01510">
    <property type="entry name" value="Amidase_2"/>
    <property type="match status" value="1"/>
</dbReference>
<dbReference type="InterPro" id="IPR051206">
    <property type="entry name" value="NAMLAA_amidase_2"/>
</dbReference>
<dbReference type="Gene3D" id="3.40.80.10">
    <property type="entry name" value="Peptidoglycan recognition protein-like"/>
    <property type="match status" value="1"/>
</dbReference>
<protein>
    <recommendedName>
        <fullName evidence="11">1,6-anhydro-N-acetylmuramyl-L-alanine amidase AmpD</fullName>
        <ecNumber evidence="5">3.5.1.28</ecNumber>
    </recommendedName>
    <alternativeName>
        <fullName evidence="12">N-acetylmuramoyl-L-alanine amidase</fullName>
    </alternativeName>
</protein>
<proteinExistence type="inferred from homology"/>
<comment type="cofactor">
    <cofactor evidence="2">
        <name>Zn(2+)</name>
        <dbReference type="ChEBI" id="CHEBI:29105"/>
    </cofactor>
</comment>
<evidence type="ECO:0000256" key="5">
    <source>
        <dbReference type="ARBA" id="ARBA00011901"/>
    </source>
</evidence>
<dbReference type="OrthoDB" id="9794842at2"/>
<dbReference type="EMBL" id="CP000471">
    <property type="protein sequence ID" value="ABK43245.1"/>
    <property type="molecule type" value="Genomic_DNA"/>
</dbReference>
<comment type="similarity">
    <text evidence="4">Belongs to the N-acetylmuramoyl-L-alanine amidase 2 family.</text>
</comment>
<keyword evidence="10" id="KW-0961">Cell wall biogenesis/degradation</keyword>
<comment type="subcellular location">
    <subcellularLocation>
        <location evidence="3">Cytoplasm</location>
    </subcellularLocation>
</comment>
<dbReference type="STRING" id="156889.Mmc1_0724"/>
<dbReference type="InterPro" id="IPR002502">
    <property type="entry name" value="Amidase_domain"/>
</dbReference>
<keyword evidence="7" id="KW-0479">Metal-binding</keyword>
<evidence type="ECO:0000256" key="12">
    <source>
        <dbReference type="ARBA" id="ARBA00042615"/>
    </source>
</evidence>
<keyword evidence="6" id="KW-0963">Cytoplasm</keyword>
<dbReference type="EC" id="3.5.1.28" evidence="5"/>
<evidence type="ECO:0000256" key="10">
    <source>
        <dbReference type="ARBA" id="ARBA00023316"/>
    </source>
</evidence>
<evidence type="ECO:0000313" key="15">
    <source>
        <dbReference type="Proteomes" id="UP000002586"/>
    </source>
</evidence>
<dbReference type="GO" id="GO:0071555">
    <property type="term" value="P:cell wall organization"/>
    <property type="evidence" value="ECO:0007669"/>
    <property type="project" value="UniProtKB-KW"/>
</dbReference>
<reference evidence="15" key="1">
    <citation type="journal article" date="2009" name="Appl. Environ. Microbiol.">
        <title>Complete genome sequence of the chemolithoautotrophic marine magnetotactic coccus strain MC-1.</title>
        <authorList>
            <person name="Schubbe S."/>
            <person name="Williams T.J."/>
            <person name="Xie G."/>
            <person name="Kiss H.E."/>
            <person name="Brettin T.S."/>
            <person name="Martinez D."/>
            <person name="Ross C.A."/>
            <person name="Schuler D."/>
            <person name="Cox B.L."/>
            <person name="Nealson K.H."/>
            <person name="Bazylinski D.A."/>
        </authorList>
    </citation>
    <scope>NUCLEOTIDE SEQUENCE [LARGE SCALE GENOMIC DNA]</scope>
    <source>
        <strain evidence="15">ATCC BAA-1437 / JCM 17883 / MC-1</strain>
    </source>
</reference>
<dbReference type="RefSeq" id="WP_011712405.1">
    <property type="nucleotide sequence ID" value="NC_008576.1"/>
</dbReference>
<evidence type="ECO:0000259" key="13">
    <source>
        <dbReference type="SMART" id="SM00644"/>
    </source>
</evidence>
<evidence type="ECO:0000256" key="11">
    <source>
        <dbReference type="ARBA" id="ARBA00039257"/>
    </source>
</evidence>
<feature type="domain" description="N-acetylmuramoyl-L-alanine amidase" evidence="13">
    <location>
        <begin position="10"/>
        <end position="159"/>
    </location>
</feature>
<dbReference type="KEGG" id="mgm:Mmc1_0724"/>
<accession>A0L5K2</accession>
<dbReference type="PANTHER" id="PTHR30417:SF4">
    <property type="entry name" value="1,6-ANHYDRO-N-ACETYLMURAMYL-L-ALANINE AMIDASE AMPD"/>
    <property type="match status" value="1"/>
</dbReference>
<dbReference type="AlphaFoldDB" id="A0L5K2"/>
<dbReference type="GO" id="GO:0009253">
    <property type="term" value="P:peptidoglycan catabolic process"/>
    <property type="evidence" value="ECO:0007669"/>
    <property type="project" value="InterPro"/>
</dbReference>
<dbReference type="NCBIfam" id="NF008758">
    <property type="entry name" value="PRK11789.1"/>
    <property type="match status" value="1"/>
</dbReference>
<keyword evidence="15" id="KW-1185">Reference proteome</keyword>
<evidence type="ECO:0000256" key="7">
    <source>
        <dbReference type="ARBA" id="ARBA00022723"/>
    </source>
</evidence>
<sequence length="183" mass="20569">MTSLFRYLPSPHCDERPVGEVVELLVVHAISLPPGQFGGGWIDDLFMGVLDAQADPYFVGIASLRVAAHFLIGRDGGITQYVPLSKRGWHAGESVWQGRPRCNDFSIGVELEGDEEHPFAAIQYQRLAQLTRTLQQRLPRLVEVVGHQDIAPGRKWDPGRQFDWPRFRAMLPHVEPLDLPIIA</sequence>
<evidence type="ECO:0000256" key="6">
    <source>
        <dbReference type="ARBA" id="ARBA00022490"/>
    </source>
</evidence>